<sequence>MMTKSVWILVLAAGFSKRMGEQKLLLPIGKESLLRYVVQKAVKAQSSGVVVVLNPNFPQLFDELKNLPVYIVWNPKAHLGLGSSIQYGIQSLPASAEAVTVLLADQPHINLDVIKRVMKTYWDTQAPIVQANYLGQPGHPVLFDKSLFSELMSLKGDRGGKDIINKYKQYQKWVYIPYIPPTDIDTYEDYQHIILEKGDEV</sequence>
<comment type="caution">
    <text evidence="2">The sequence shown here is derived from an EMBL/GenBank/DDBJ whole genome shotgun (WGS) entry which is preliminary data.</text>
</comment>
<evidence type="ECO:0000313" key="2">
    <source>
        <dbReference type="EMBL" id="MDQ0341007.1"/>
    </source>
</evidence>
<dbReference type="SUPFAM" id="SSF53448">
    <property type="entry name" value="Nucleotide-diphospho-sugar transferases"/>
    <property type="match status" value="1"/>
</dbReference>
<evidence type="ECO:0000259" key="1">
    <source>
        <dbReference type="Pfam" id="PF12804"/>
    </source>
</evidence>
<dbReference type="InterPro" id="IPR029044">
    <property type="entry name" value="Nucleotide-diphossugar_trans"/>
</dbReference>
<keyword evidence="2" id="KW-0548">Nucleotidyltransferase</keyword>
<keyword evidence="3" id="KW-1185">Reference proteome</keyword>
<accession>A0ABU0CXZ2</accession>
<dbReference type="GO" id="GO:0061602">
    <property type="term" value="F:molybdenum cofactor cytidylyltransferase activity"/>
    <property type="evidence" value="ECO:0007669"/>
    <property type="project" value="UniProtKB-EC"/>
</dbReference>
<dbReference type="EC" id="2.7.7.76" evidence="2"/>
<evidence type="ECO:0000313" key="3">
    <source>
        <dbReference type="Proteomes" id="UP001232445"/>
    </source>
</evidence>
<dbReference type="EMBL" id="JAUSUQ010000027">
    <property type="protein sequence ID" value="MDQ0341007.1"/>
    <property type="molecule type" value="Genomic_DNA"/>
</dbReference>
<feature type="domain" description="MobA-like NTP transferase" evidence="1">
    <location>
        <begin position="9"/>
        <end position="168"/>
    </location>
</feature>
<dbReference type="Gene3D" id="3.90.550.10">
    <property type="entry name" value="Spore Coat Polysaccharide Biosynthesis Protein SpsA, Chain A"/>
    <property type="match status" value="1"/>
</dbReference>
<organism evidence="2 3">
    <name type="scientific">Caldalkalibacillus uzonensis</name>
    <dbReference type="NCBI Taxonomy" id="353224"/>
    <lineage>
        <taxon>Bacteria</taxon>
        <taxon>Bacillati</taxon>
        <taxon>Bacillota</taxon>
        <taxon>Bacilli</taxon>
        <taxon>Bacillales</taxon>
        <taxon>Bacillaceae</taxon>
        <taxon>Caldalkalibacillus</taxon>
    </lineage>
</organism>
<dbReference type="RefSeq" id="WP_307343586.1">
    <property type="nucleotide sequence ID" value="NZ_JAUSUQ010000027.1"/>
</dbReference>
<proteinExistence type="predicted"/>
<dbReference type="PANTHER" id="PTHR43777:SF1">
    <property type="entry name" value="MOLYBDENUM COFACTOR CYTIDYLYLTRANSFERASE"/>
    <property type="match status" value="1"/>
</dbReference>
<dbReference type="Proteomes" id="UP001232445">
    <property type="component" value="Unassembled WGS sequence"/>
</dbReference>
<name>A0ABU0CXZ2_9BACI</name>
<dbReference type="PANTHER" id="PTHR43777">
    <property type="entry name" value="MOLYBDENUM COFACTOR CYTIDYLYLTRANSFERASE"/>
    <property type="match status" value="1"/>
</dbReference>
<gene>
    <name evidence="2" type="ORF">J2S00_003851</name>
</gene>
<dbReference type="CDD" id="cd04182">
    <property type="entry name" value="GT_2_like_f"/>
    <property type="match status" value="1"/>
</dbReference>
<protein>
    <submittedName>
        <fullName evidence="2">Molybdenum cofactor cytidylyltransferase</fullName>
        <ecNumber evidence="2">2.7.7.76</ecNumber>
    </submittedName>
</protein>
<reference evidence="2 3" key="1">
    <citation type="submission" date="2023-07" db="EMBL/GenBank/DDBJ databases">
        <title>Genomic Encyclopedia of Type Strains, Phase IV (KMG-IV): sequencing the most valuable type-strain genomes for metagenomic binning, comparative biology and taxonomic classification.</title>
        <authorList>
            <person name="Goeker M."/>
        </authorList>
    </citation>
    <scope>NUCLEOTIDE SEQUENCE [LARGE SCALE GENOMIC DNA]</scope>
    <source>
        <strain evidence="2 3">DSM 17740</strain>
    </source>
</reference>
<dbReference type="Pfam" id="PF12804">
    <property type="entry name" value="NTP_transf_3"/>
    <property type="match status" value="1"/>
</dbReference>
<keyword evidence="2" id="KW-0808">Transferase</keyword>
<dbReference type="InterPro" id="IPR025877">
    <property type="entry name" value="MobA-like_NTP_Trfase"/>
</dbReference>